<gene>
    <name evidence="2" type="ORF">PSON_ATCC_30995.1.T0150117</name>
</gene>
<dbReference type="EMBL" id="CAJJDN010000015">
    <property type="protein sequence ID" value="CAD8061074.1"/>
    <property type="molecule type" value="Genomic_DNA"/>
</dbReference>
<dbReference type="AlphaFoldDB" id="A0A8S1LDV2"/>
<evidence type="ECO:0000256" key="1">
    <source>
        <dbReference type="SAM" id="MobiDB-lite"/>
    </source>
</evidence>
<protein>
    <submittedName>
        <fullName evidence="2">Uncharacterized protein</fullName>
    </submittedName>
</protein>
<comment type="caution">
    <text evidence="2">The sequence shown here is derived from an EMBL/GenBank/DDBJ whole genome shotgun (WGS) entry which is preliminary data.</text>
</comment>
<reference evidence="2" key="1">
    <citation type="submission" date="2021-01" db="EMBL/GenBank/DDBJ databases">
        <authorList>
            <consortium name="Genoscope - CEA"/>
            <person name="William W."/>
        </authorList>
    </citation>
    <scope>NUCLEOTIDE SEQUENCE</scope>
</reference>
<accession>A0A8S1LDV2</accession>
<evidence type="ECO:0000313" key="3">
    <source>
        <dbReference type="Proteomes" id="UP000692954"/>
    </source>
</evidence>
<organism evidence="2 3">
    <name type="scientific">Paramecium sonneborni</name>
    <dbReference type="NCBI Taxonomy" id="65129"/>
    <lineage>
        <taxon>Eukaryota</taxon>
        <taxon>Sar</taxon>
        <taxon>Alveolata</taxon>
        <taxon>Ciliophora</taxon>
        <taxon>Intramacronucleata</taxon>
        <taxon>Oligohymenophorea</taxon>
        <taxon>Peniculida</taxon>
        <taxon>Parameciidae</taxon>
        <taxon>Paramecium</taxon>
    </lineage>
</organism>
<sequence>MSKDQSDNKTYHSNQQDHHLHKYNQKAKNFKSTFLLNGNISNQNN</sequence>
<proteinExistence type="predicted"/>
<feature type="region of interest" description="Disordered" evidence="1">
    <location>
        <begin position="1"/>
        <end position="26"/>
    </location>
</feature>
<feature type="compositionally biased region" description="Basic and acidic residues" evidence="1">
    <location>
        <begin position="1"/>
        <end position="18"/>
    </location>
</feature>
<evidence type="ECO:0000313" key="2">
    <source>
        <dbReference type="EMBL" id="CAD8061074.1"/>
    </source>
</evidence>
<dbReference type="Proteomes" id="UP000692954">
    <property type="component" value="Unassembled WGS sequence"/>
</dbReference>
<keyword evidence="3" id="KW-1185">Reference proteome</keyword>
<name>A0A8S1LDV2_9CILI</name>